<dbReference type="PANTHER" id="PTHR14021">
    <property type="entry name" value="IRON-SULFUR CLUSTER CO-CHAPERONE PROTEIN HSCB"/>
    <property type="match status" value="1"/>
</dbReference>
<proteinExistence type="inferred from homology"/>
<keyword evidence="2" id="KW-0143">Chaperone</keyword>
<dbReference type="Gene3D" id="1.20.1280.20">
    <property type="entry name" value="HscB, C-terminal domain"/>
    <property type="match status" value="1"/>
</dbReference>
<keyword evidence="5" id="KW-1185">Reference proteome</keyword>
<comment type="similarity">
    <text evidence="1">Belongs to the HscB family.</text>
</comment>
<dbReference type="Gene3D" id="1.10.287.110">
    <property type="entry name" value="DnaJ domain"/>
    <property type="match status" value="1"/>
</dbReference>
<dbReference type="GO" id="GO:0051087">
    <property type="term" value="F:protein-folding chaperone binding"/>
    <property type="evidence" value="ECO:0007669"/>
    <property type="project" value="InterPro"/>
</dbReference>
<reference evidence="5" key="1">
    <citation type="submission" date="2014-07" db="EMBL/GenBank/DDBJ databases">
        <authorList>
            <person name="Martin A.A"/>
            <person name="De Silva N."/>
        </authorList>
    </citation>
    <scope>NUCLEOTIDE SEQUENCE</scope>
</reference>
<evidence type="ECO:0000313" key="6">
    <source>
        <dbReference type="WBParaSite" id="SVE_0774500.1"/>
    </source>
</evidence>
<feature type="coiled-coil region" evidence="3">
    <location>
        <begin position="133"/>
        <end position="180"/>
    </location>
</feature>
<reference evidence="6" key="2">
    <citation type="submission" date="2015-08" db="UniProtKB">
        <authorList>
            <consortium name="WormBaseParasite"/>
        </authorList>
    </citation>
    <scope>IDENTIFICATION</scope>
</reference>
<dbReference type="WBParaSite" id="SVE_0774500.1">
    <property type="protein sequence ID" value="SVE_0774500.1"/>
    <property type="gene ID" value="SVE_0774500"/>
</dbReference>
<dbReference type="GO" id="GO:0044571">
    <property type="term" value="P:[2Fe-2S] cluster assembly"/>
    <property type="evidence" value="ECO:0007669"/>
    <property type="project" value="InterPro"/>
</dbReference>
<dbReference type="GO" id="GO:0005739">
    <property type="term" value="C:mitochondrion"/>
    <property type="evidence" value="ECO:0007669"/>
    <property type="project" value="TreeGrafter"/>
</dbReference>
<evidence type="ECO:0000256" key="3">
    <source>
        <dbReference type="SAM" id="Coils"/>
    </source>
</evidence>
<sequence length="210" mass="24846">MKLFLESTSSRYSRILFFRNKNCWKCNLDTDDLTFCKNCNIIQKPEENLCPFRRLEIKKSFNIPENELKTNLRQLQSKVHPDKFGSKSEEEKIFSDKHSALLNDAFKTIQDPILRAEYLLADSATKEDDMTTNNELLMEMMRLNEEISEIEDDKMLHNKKDLIEKERNSIIDELEKAFEKNNVNEAKILVLRLKFITSARNHILKRLNLD</sequence>
<dbReference type="STRING" id="75913.A0A0K0FFU9"/>
<evidence type="ECO:0000313" key="5">
    <source>
        <dbReference type="Proteomes" id="UP000035680"/>
    </source>
</evidence>
<dbReference type="CDD" id="cd06257">
    <property type="entry name" value="DnaJ"/>
    <property type="match status" value="1"/>
</dbReference>
<dbReference type="GO" id="GO:0001671">
    <property type="term" value="F:ATPase activator activity"/>
    <property type="evidence" value="ECO:0007669"/>
    <property type="project" value="InterPro"/>
</dbReference>
<evidence type="ECO:0000256" key="2">
    <source>
        <dbReference type="ARBA" id="ARBA00023186"/>
    </source>
</evidence>
<dbReference type="SMART" id="SM00271">
    <property type="entry name" value="DnaJ"/>
    <property type="match status" value="1"/>
</dbReference>
<name>A0A0K0FFU9_STRVS</name>
<dbReference type="SUPFAM" id="SSF46565">
    <property type="entry name" value="Chaperone J-domain"/>
    <property type="match status" value="1"/>
</dbReference>
<dbReference type="PROSITE" id="PS50076">
    <property type="entry name" value="DNAJ_2"/>
    <property type="match status" value="1"/>
</dbReference>
<dbReference type="Pfam" id="PF07743">
    <property type="entry name" value="HSCB_C"/>
    <property type="match status" value="1"/>
</dbReference>
<evidence type="ECO:0000256" key="1">
    <source>
        <dbReference type="ARBA" id="ARBA00010476"/>
    </source>
</evidence>
<dbReference type="AlphaFoldDB" id="A0A0K0FFU9"/>
<dbReference type="InterPro" id="IPR009073">
    <property type="entry name" value="HscB_oligo_C"/>
</dbReference>
<organism evidence="5 6">
    <name type="scientific">Strongyloides venezuelensis</name>
    <name type="common">Threadworm</name>
    <dbReference type="NCBI Taxonomy" id="75913"/>
    <lineage>
        <taxon>Eukaryota</taxon>
        <taxon>Metazoa</taxon>
        <taxon>Ecdysozoa</taxon>
        <taxon>Nematoda</taxon>
        <taxon>Chromadorea</taxon>
        <taxon>Rhabditida</taxon>
        <taxon>Tylenchina</taxon>
        <taxon>Panagrolaimomorpha</taxon>
        <taxon>Strongyloidoidea</taxon>
        <taxon>Strongyloididae</taxon>
        <taxon>Strongyloides</taxon>
    </lineage>
</organism>
<keyword evidence="3" id="KW-0175">Coiled coil</keyword>
<dbReference type="InterPro" id="IPR004640">
    <property type="entry name" value="HscB"/>
</dbReference>
<dbReference type="NCBIfam" id="TIGR00714">
    <property type="entry name" value="hscB"/>
    <property type="match status" value="1"/>
</dbReference>
<protein>
    <submittedName>
        <fullName evidence="6">J domain-containing protein</fullName>
    </submittedName>
</protein>
<dbReference type="GO" id="GO:0051259">
    <property type="term" value="P:protein complex oligomerization"/>
    <property type="evidence" value="ECO:0007669"/>
    <property type="project" value="InterPro"/>
</dbReference>
<dbReference type="Proteomes" id="UP000035680">
    <property type="component" value="Unassembled WGS sequence"/>
</dbReference>
<dbReference type="InterPro" id="IPR036869">
    <property type="entry name" value="J_dom_sf"/>
</dbReference>
<dbReference type="PANTHER" id="PTHR14021:SF15">
    <property type="entry name" value="IRON-SULFUR CLUSTER CO-CHAPERONE PROTEIN HSCB"/>
    <property type="match status" value="1"/>
</dbReference>
<dbReference type="SUPFAM" id="SSF47144">
    <property type="entry name" value="HSC20 (HSCB), C-terminal oligomerisation domain"/>
    <property type="match status" value="1"/>
</dbReference>
<evidence type="ECO:0000259" key="4">
    <source>
        <dbReference type="PROSITE" id="PS50076"/>
    </source>
</evidence>
<accession>A0A0K0FFU9</accession>
<dbReference type="InterPro" id="IPR001623">
    <property type="entry name" value="DnaJ_domain"/>
</dbReference>
<feature type="domain" description="J" evidence="4">
    <location>
        <begin position="50"/>
        <end position="122"/>
    </location>
</feature>
<dbReference type="InterPro" id="IPR036386">
    <property type="entry name" value="HscB_C_sf"/>
</dbReference>